<evidence type="ECO:0000256" key="2">
    <source>
        <dbReference type="ARBA" id="ARBA00006219"/>
    </source>
</evidence>
<evidence type="ECO:0000256" key="3">
    <source>
        <dbReference type="ARBA" id="ARBA00022490"/>
    </source>
</evidence>
<reference evidence="6" key="1">
    <citation type="submission" date="2020-04" db="EMBL/GenBank/DDBJ databases">
        <authorList>
            <person name="Neveu A P."/>
        </authorList>
    </citation>
    <scope>NUCLEOTIDE SEQUENCE</scope>
    <source>
        <tissue evidence="6">Whole embryo</tissue>
    </source>
</reference>
<dbReference type="GO" id="GO:0019202">
    <property type="term" value="F:amino acid kinase activity"/>
    <property type="evidence" value="ECO:0007669"/>
    <property type="project" value="TreeGrafter"/>
</dbReference>
<keyword evidence="4" id="KW-0808">Transferase</keyword>
<sequence length="193" mass="22201">MFQKNLWRMESITTRNTAPIPCLVKDLNLRRICSRVVEKFESTVLTKLDQLRSGVIHDDLNPANAVVEKVETINGADLYKLSGLIDFMEMKKSKLVFEVATMIAFWMCLAQKKKFNRKLVTKQVLEGYERHLCLSDTEKQCLNSSVMARLVSYICSATSNLNNRDSETQDSNYVLRLFDSTCCILRSLWADED</sequence>
<evidence type="ECO:0000256" key="1">
    <source>
        <dbReference type="ARBA" id="ARBA00004496"/>
    </source>
</evidence>
<name>A0A6F9DE82_9ASCI</name>
<proteinExistence type="evidence at transcript level"/>
<protein>
    <submittedName>
        <fullName evidence="6">Hydroxylysine kinase-like</fullName>
    </submittedName>
</protein>
<dbReference type="EMBL" id="LR785902">
    <property type="protein sequence ID" value="CAB3255062.1"/>
    <property type="molecule type" value="mRNA"/>
</dbReference>
<keyword evidence="3" id="KW-0963">Cytoplasm</keyword>
<evidence type="ECO:0000256" key="4">
    <source>
        <dbReference type="ARBA" id="ARBA00022679"/>
    </source>
</evidence>
<evidence type="ECO:0000256" key="5">
    <source>
        <dbReference type="ARBA" id="ARBA00022777"/>
    </source>
</evidence>
<accession>A0A6F9DE82</accession>
<dbReference type="SUPFAM" id="SSF56112">
    <property type="entry name" value="Protein kinase-like (PK-like)"/>
    <property type="match status" value="1"/>
</dbReference>
<dbReference type="InterPro" id="IPR011009">
    <property type="entry name" value="Kinase-like_dom_sf"/>
</dbReference>
<comment type="similarity">
    <text evidence="2">Belongs to the aminoglycoside phosphotransferase family.</text>
</comment>
<organism evidence="6">
    <name type="scientific">Phallusia mammillata</name>
    <dbReference type="NCBI Taxonomy" id="59560"/>
    <lineage>
        <taxon>Eukaryota</taxon>
        <taxon>Metazoa</taxon>
        <taxon>Chordata</taxon>
        <taxon>Tunicata</taxon>
        <taxon>Ascidiacea</taxon>
        <taxon>Phlebobranchia</taxon>
        <taxon>Ascidiidae</taxon>
        <taxon>Phallusia</taxon>
    </lineage>
</organism>
<keyword evidence="5 6" id="KW-0418">Kinase</keyword>
<dbReference type="PANTHER" id="PTHR21064">
    <property type="entry name" value="AMINOGLYCOSIDE PHOSPHOTRANSFERASE DOMAIN-CONTAINING PROTEIN-RELATED"/>
    <property type="match status" value="1"/>
</dbReference>
<dbReference type="AlphaFoldDB" id="A0A6F9DE82"/>
<dbReference type="InterPro" id="IPR050249">
    <property type="entry name" value="Pseudomonas-type_ThrB"/>
</dbReference>
<gene>
    <name evidence="6" type="primary">Hykk-003</name>
</gene>
<dbReference type="Gene3D" id="3.90.1200.10">
    <property type="match status" value="1"/>
</dbReference>
<evidence type="ECO:0000313" key="6">
    <source>
        <dbReference type="EMBL" id="CAB3255062.1"/>
    </source>
</evidence>
<dbReference type="GO" id="GO:0005737">
    <property type="term" value="C:cytoplasm"/>
    <property type="evidence" value="ECO:0007669"/>
    <property type="project" value="UniProtKB-SubCell"/>
</dbReference>
<dbReference type="PANTHER" id="PTHR21064:SF1">
    <property type="entry name" value="HYDROXYLYSINE KINASE"/>
    <property type="match status" value="1"/>
</dbReference>
<comment type="subcellular location">
    <subcellularLocation>
        <location evidence="1">Cytoplasm</location>
    </subcellularLocation>
</comment>